<dbReference type="VEuPathDB" id="TriTrypDB:BSAL_93685"/>
<dbReference type="AlphaFoldDB" id="A0A0S4J9A4"/>
<dbReference type="InterPro" id="IPR052778">
    <property type="entry name" value="Centrosome-WD_assoc"/>
</dbReference>
<evidence type="ECO:0000313" key="3">
    <source>
        <dbReference type="Proteomes" id="UP000051952"/>
    </source>
</evidence>
<feature type="region of interest" description="Disordered" evidence="1">
    <location>
        <begin position="619"/>
        <end position="649"/>
    </location>
</feature>
<dbReference type="PANTHER" id="PTHR16220">
    <property type="entry name" value="WD REPEAT PROTEIN 8-RELATED"/>
    <property type="match status" value="1"/>
</dbReference>
<sequence length="687" mass="73945">MTSASFEPFRAGNLVSVSPNSCLVAAVHNGIRLNVWTSSTKPQATSHRLASARHGNNDSHNVCGLVSSWKPLDVVEQLVWSPDSSMIAVLEPHRHAIEVFAAYGAGVVEATPHSSTTSSSAEKSSAATGNSAIDVLVWVGGIVHGELSRWGRHASCRRESRWSEASERMPRNIRPPEVLYALRPDFRPSTTGGAVPSRYALLDKANTLRVAARSPLLAHSPCGRWIFAITPRTNHALLSEQERRDVAMLSDTQPLGLLATNLTNRIQDSAFAHSTSKALSAVQQGAAEEDNIEEHLVIVDTATFHTRVRVPVAPRAIRSVTAFYPLLVGHFLLFDEVSRRACLIKIPSLDTTDAAATTEMQWSEVQSVAVSPSMNSVVIVIGGWASLATLLLVEGKYRKMLPISLALTSDRLRHEVTAALQEEEEPMRPPRQPVIVGAGTIEDEKNRDDAMHFAGSMYAPMHHSHQVFSRDIDVTAQSVRMSGLDAVAGVITISENGCFVAVSPPWDTQLVIIVHVLRRCIHTVLRHADPVTSLVFSHAATRGVPLAAVDIASSRSAAAAAATRSSTTASSSRLPQPELLTPSSTHLCIATATHRGRVFLWSEDAASVLTIPTDELRHSNAKNHHQGGTKQSSANSSPPASHVSRPPLQGPPPIPFYCSAAIWGGDEHSLVLSDDFTGNFTVASLSA</sequence>
<dbReference type="EMBL" id="CYKH01001329">
    <property type="protein sequence ID" value="CUG86547.1"/>
    <property type="molecule type" value="Genomic_DNA"/>
</dbReference>
<keyword evidence="3" id="KW-1185">Reference proteome</keyword>
<dbReference type="GO" id="GO:0005815">
    <property type="term" value="C:microtubule organizing center"/>
    <property type="evidence" value="ECO:0007669"/>
    <property type="project" value="TreeGrafter"/>
</dbReference>
<reference evidence="3" key="1">
    <citation type="submission" date="2015-09" db="EMBL/GenBank/DDBJ databases">
        <authorList>
            <consortium name="Pathogen Informatics"/>
        </authorList>
    </citation>
    <scope>NUCLEOTIDE SEQUENCE [LARGE SCALE GENOMIC DNA]</scope>
    <source>
        <strain evidence="3">Lake Konstanz</strain>
    </source>
</reference>
<name>A0A0S4J9A4_BODSA</name>
<protein>
    <submittedName>
        <fullName evidence="2">Uncharacterized protein</fullName>
    </submittedName>
</protein>
<dbReference type="PANTHER" id="PTHR16220:SF0">
    <property type="entry name" value="WD REPEAT-CONTAINING PROTEIN WRAP73"/>
    <property type="match status" value="1"/>
</dbReference>
<evidence type="ECO:0000313" key="2">
    <source>
        <dbReference type="EMBL" id="CUG86547.1"/>
    </source>
</evidence>
<evidence type="ECO:0000256" key="1">
    <source>
        <dbReference type="SAM" id="MobiDB-lite"/>
    </source>
</evidence>
<gene>
    <name evidence="2" type="ORF">BSAL_93685</name>
</gene>
<organism evidence="2 3">
    <name type="scientific">Bodo saltans</name>
    <name type="common">Flagellated protozoan</name>
    <dbReference type="NCBI Taxonomy" id="75058"/>
    <lineage>
        <taxon>Eukaryota</taxon>
        <taxon>Discoba</taxon>
        <taxon>Euglenozoa</taxon>
        <taxon>Kinetoplastea</taxon>
        <taxon>Metakinetoplastina</taxon>
        <taxon>Eubodonida</taxon>
        <taxon>Bodonidae</taxon>
        <taxon>Bodo</taxon>
    </lineage>
</organism>
<dbReference type="Proteomes" id="UP000051952">
    <property type="component" value="Unassembled WGS sequence"/>
</dbReference>
<proteinExistence type="predicted"/>
<feature type="compositionally biased region" description="Polar residues" evidence="1">
    <location>
        <begin position="628"/>
        <end position="639"/>
    </location>
</feature>
<accession>A0A0S4J9A4</accession>
<dbReference type="GO" id="GO:1990811">
    <property type="term" value="C:MWP complex"/>
    <property type="evidence" value="ECO:0007669"/>
    <property type="project" value="TreeGrafter"/>
</dbReference>